<feature type="domain" description="Glycosyltransferase subfamily 4-like N-terminal" evidence="2">
    <location>
        <begin position="17"/>
        <end position="178"/>
    </location>
</feature>
<protein>
    <recommendedName>
        <fullName evidence="5">Glycosyl transferase family 1 domain-containing protein</fullName>
    </recommendedName>
</protein>
<dbReference type="SUPFAM" id="SSF53756">
    <property type="entry name" value="UDP-Glycosyltransferase/glycogen phosphorylase"/>
    <property type="match status" value="1"/>
</dbReference>
<dbReference type="AlphaFoldDB" id="A0A1G2V6Y7"/>
<evidence type="ECO:0000259" key="2">
    <source>
        <dbReference type="Pfam" id="PF13439"/>
    </source>
</evidence>
<evidence type="ECO:0000259" key="1">
    <source>
        <dbReference type="Pfam" id="PF00534"/>
    </source>
</evidence>
<dbReference type="STRING" id="1802782.A2544_02260"/>
<dbReference type="InterPro" id="IPR028098">
    <property type="entry name" value="Glyco_trans_4-like_N"/>
</dbReference>
<gene>
    <name evidence="3" type="ORF">A2544_02260</name>
</gene>
<dbReference type="PANTHER" id="PTHR45947:SF3">
    <property type="entry name" value="SULFOQUINOVOSYL TRANSFERASE SQD2"/>
    <property type="match status" value="1"/>
</dbReference>
<evidence type="ECO:0000313" key="3">
    <source>
        <dbReference type="EMBL" id="OHB17391.1"/>
    </source>
</evidence>
<reference evidence="3 4" key="1">
    <citation type="journal article" date="2016" name="Nat. Commun.">
        <title>Thousands of microbial genomes shed light on interconnected biogeochemical processes in an aquifer system.</title>
        <authorList>
            <person name="Anantharaman K."/>
            <person name="Brown C.T."/>
            <person name="Hug L.A."/>
            <person name="Sharon I."/>
            <person name="Castelle C.J."/>
            <person name="Probst A.J."/>
            <person name="Thomas B.C."/>
            <person name="Singh A."/>
            <person name="Wilkins M.J."/>
            <person name="Karaoz U."/>
            <person name="Brodie E.L."/>
            <person name="Williams K.H."/>
            <person name="Hubbard S.S."/>
            <person name="Banfield J.F."/>
        </authorList>
    </citation>
    <scope>NUCLEOTIDE SEQUENCE [LARGE SCALE GENOMIC DNA]</scope>
</reference>
<dbReference type="CDD" id="cd03801">
    <property type="entry name" value="GT4_PimA-like"/>
    <property type="match status" value="1"/>
</dbReference>
<dbReference type="InterPro" id="IPR050194">
    <property type="entry name" value="Glycosyltransferase_grp1"/>
</dbReference>
<dbReference type="Pfam" id="PF00534">
    <property type="entry name" value="Glycos_transf_1"/>
    <property type="match status" value="1"/>
</dbReference>
<evidence type="ECO:0000313" key="4">
    <source>
        <dbReference type="Proteomes" id="UP000176868"/>
    </source>
</evidence>
<dbReference type="Gene3D" id="3.40.50.2000">
    <property type="entry name" value="Glycogen Phosphorylase B"/>
    <property type="match status" value="2"/>
</dbReference>
<feature type="domain" description="Glycosyl transferase family 1" evidence="1">
    <location>
        <begin position="191"/>
        <end position="346"/>
    </location>
</feature>
<proteinExistence type="predicted"/>
<comment type="caution">
    <text evidence="3">The sequence shown here is derived from an EMBL/GenBank/DDBJ whole genome shotgun (WGS) entry which is preliminary data.</text>
</comment>
<dbReference type="EMBL" id="MHWZ01000022">
    <property type="protein sequence ID" value="OHB17391.1"/>
    <property type="molecule type" value="Genomic_DNA"/>
</dbReference>
<organism evidence="3 4">
    <name type="scientific">Candidatus Zambryskibacteria bacterium RIFOXYD2_FULL_43_10</name>
    <dbReference type="NCBI Taxonomy" id="1802782"/>
    <lineage>
        <taxon>Bacteria</taxon>
        <taxon>Candidatus Zambryskiibacteriota</taxon>
    </lineage>
</organism>
<accession>A0A1G2V6Y7</accession>
<sequence>MSPKKILIFSLSYFPLVGGAEIAIKEITDRISDFEFDMITMRFDKSHPKFERVGNVNVHRVGGGLGYFSKILFVPRAVLFSLRRKYDAYWAMMTYMLFPVSILRLLGKKVPYILTLQDGDPFTHVFGRLRILLFRPLLSYGFRNAIKVQTISNYLANWVREMGYKGKLKVIPNGVNVEKFMSVGQSRALTKRAIVLITVSRLVEKNAVGDIINALKFLPESVSLKILGTGHLGKTLKLKVKSLKLENRVEFLGFVSPQEIPVYLHNSDIFVRPSLSEGMGSSFIEAMAVGVPIIATQVGGIKDFLIDGETGLVCNVRDPESMAKAVLRLVKDHTLRENIIKNAKKMVKERYDWNLIAKRMKEEIFDKV</sequence>
<name>A0A1G2V6Y7_9BACT</name>
<evidence type="ECO:0008006" key="5">
    <source>
        <dbReference type="Google" id="ProtNLM"/>
    </source>
</evidence>
<dbReference type="PANTHER" id="PTHR45947">
    <property type="entry name" value="SULFOQUINOVOSYL TRANSFERASE SQD2"/>
    <property type="match status" value="1"/>
</dbReference>
<dbReference type="Proteomes" id="UP000176868">
    <property type="component" value="Unassembled WGS sequence"/>
</dbReference>
<dbReference type="InterPro" id="IPR001296">
    <property type="entry name" value="Glyco_trans_1"/>
</dbReference>
<dbReference type="GO" id="GO:0016757">
    <property type="term" value="F:glycosyltransferase activity"/>
    <property type="evidence" value="ECO:0007669"/>
    <property type="project" value="InterPro"/>
</dbReference>
<dbReference type="Pfam" id="PF13439">
    <property type="entry name" value="Glyco_transf_4"/>
    <property type="match status" value="1"/>
</dbReference>